<evidence type="ECO:0000313" key="5">
    <source>
        <dbReference type="Proteomes" id="UP000244178"/>
    </source>
</evidence>
<gene>
    <name evidence="4" type="ORF">C5U62_32095</name>
</gene>
<dbReference type="EMBL" id="PYJM01000014">
    <property type="protein sequence ID" value="PUA41368.1"/>
    <property type="molecule type" value="Genomic_DNA"/>
</dbReference>
<evidence type="ECO:0000256" key="1">
    <source>
        <dbReference type="ARBA" id="ARBA00023125"/>
    </source>
</evidence>
<dbReference type="CDD" id="cd04496">
    <property type="entry name" value="SSB_OBF"/>
    <property type="match status" value="1"/>
</dbReference>
<dbReference type="PIRSF" id="PIRSF002070">
    <property type="entry name" value="SSB"/>
    <property type="match status" value="1"/>
</dbReference>
<feature type="compositionally biased region" description="Polar residues" evidence="3">
    <location>
        <begin position="121"/>
        <end position="139"/>
    </location>
</feature>
<dbReference type="AlphaFoldDB" id="A0A2T6GB39"/>
<dbReference type="PROSITE" id="PS50935">
    <property type="entry name" value="SSB"/>
    <property type="match status" value="1"/>
</dbReference>
<name>A0A2T6GB39_9PSED</name>
<dbReference type="Proteomes" id="UP000244178">
    <property type="component" value="Unassembled WGS sequence"/>
</dbReference>
<dbReference type="SUPFAM" id="SSF50249">
    <property type="entry name" value="Nucleic acid-binding proteins"/>
    <property type="match status" value="1"/>
</dbReference>
<dbReference type="NCBIfam" id="NF006039">
    <property type="entry name" value="PRK08182.1"/>
    <property type="match status" value="1"/>
</dbReference>
<dbReference type="Pfam" id="PF00436">
    <property type="entry name" value="SSB"/>
    <property type="match status" value="1"/>
</dbReference>
<organism evidence="4 5">
    <name type="scientific">Pseudomonas protegens</name>
    <dbReference type="NCBI Taxonomy" id="380021"/>
    <lineage>
        <taxon>Bacteria</taxon>
        <taxon>Pseudomonadati</taxon>
        <taxon>Pseudomonadota</taxon>
        <taxon>Gammaproteobacteria</taxon>
        <taxon>Pseudomonadales</taxon>
        <taxon>Pseudomonadaceae</taxon>
        <taxon>Pseudomonas</taxon>
    </lineage>
</organism>
<evidence type="ECO:0000313" key="4">
    <source>
        <dbReference type="EMBL" id="PUA41368.1"/>
    </source>
</evidence>
<dbReference type="GO" id="GO:0003697">
    <property type="term" value="F:single-stranded DNA binding"/>
    <property type="evidence" value="ECO:0007669"/>
    <property type="project" value="InterPro"/>
</dbReference>
<evidence type="ECO:0000256" key="3">
    <source>
        <dbReference type="SAM" id="MobiDB-lite"/>
    </source>
</evidence>
<accession>A0A2T6GB39</accession>
<evidence type="ECO:0000256" key="2">
    <source>
        <dbReference type="PIRNR" id="PIRNR002070"/>
    </source>
</evidence>
<dbReference type="GO" id="GO:0006260">
    <property type="term" value="P:DNA replication"/>
    <property type="evidence" value="ECO:0007669"/>
    <property type="project" value="InterPro"/>
</dbReference>
<keyword evidence="1 2" id="KW-0238">DNA-binding</keyword>
<feature type="region of interest" description="Disordered" evidence="3">
    <location>
        <begin position="121"/>
        <end position="153"/>
    </location>
</feature>
<dbReference type="InterPro" id="IPR012340">
    <property type="entry name" value="NA-bd_OB-fold"/>
</dbReference>
<comment type="caution">
    <text evidence="4">The sequence shown here is derived from an EMBL/GenBank/DDBJ whole genome shotgun (WGS) entry which is preliminary data.</text>
</comment>
<reference evidence="4 5" key="1">
    <citation type="submission" date="2018-03" db="EMBL/GenBank/DDBJ databases">
        <title>Draft genome sequence of the plant growth promoting rhizobacterium Pseudomonas protegens strain BNJ-SS-45 isolated from wheat (Triticum aestivum) rhizosphere.</title>
        <authorList>
            <person name="Bajpai A."/>
            <person name="Shende K."/>
            <person name="Meena N."/>
            <person name="Upadhyayula S.R."/>
            <person name="Suravajhala P."/>
            <person name="Medicherla K.M."/>
            <person name="Johri B.N."/>
        </authorList>
    </citation>
    <scope>NUCLEOTIDE SEQUENCE [LARGE SCALE GENOMIC DNA]</scope>
    <source>
        <strain evidence="4 5">BNJ-SS-45</strain>
    </source>
</reference>
<protein>
    <recommendedName>
        <fullName evidence="2">Single-stranded DNA-binding protein</fullName>
    </recommendedName>
</protein>
<dbReference type="InterPro" id="IPR000424">
    <property type="entry name" value="Primosome_PriB/ssb"/>
</dbReference>
<dbReference type="Gene3D" id="2.40.50.140">
    <property type="entry name" value="Nucleic acid-binding proteins"/>
    <property type="match status" value="1"/>
</dbReference>
<sequence>MSTAINNWEGNVGSTPEFKEFPNGNKEPRRLLRLNVYFDNSIPDNNNGYQDKGGFWAHVELWHRDAEHYATLYQKGMRVLISGRAVMDAWEKDGEKFQALKVQASRVALLPHRLTAVSLAPSQNSNTSTQPPAANQPLSPVQDDGGFDDDIPQ</sequence>
<dbReference type="InterPro" id="IPR011344">
    <property type="entry name" value="ssDNA-bd"/>
</dbReference>
<dbReference type="RefSeq" id="WP_108546509.1">
    <property type="nucleotide sequence ID" value="NZ_PYJM01000014.1"/>
</dbReference>
<proteinExistence type="predicted"/>